<reference evidence="3 4" key="1">
    <citation type="journal article" date="2019" name="Emerg. Microbes Infect.">
        <title>Comprehensive subspecies identification of 175 nontuberculous mycobacteria species based on 7547 genomic profiles.</title>
        <authorList>
            <person name="Matsumoto Y."/>
            <person name="Kinjo T."/>
            <person name="Motooka D."/>
            <person name="Nabeya D."/>
            <person name="Jung N."/>
            <person name="Uechi K."/>
            <person name="Horii T."/>
            <person name="Iida T."/>
            <person name="Fujita J."/>
            <person name="Nakamura S."/>
        </authorList>
    </citation>
    <scope>NUCLEOTIDE SEQUENCE [LARGE SCALE GENOMIC DNA]</scope>
    <source>
        <strain evidence="3 4">JCM 6399</strain>
    </source>
</reference>
<evidence type="ECO:0000256" key="1">
    <source>
        <dbReference type="SAM" id="MobiDB-lite"/>
    </source>
</evidence>
<evidence type="ECO:0000313" key="4">
    <source>
        <dbReference type="Proteomes" id="UP000465785"/>
    </source>
</evidence>
<dbReference type="EMBL" id="AP022601">
    <property type="protein sequence ID" value="BBY91849.1"/>
    <property type="molecule type" value="Genomic_DNA"/>
</dbReference>
<feature type="region of interest" description="Disordered" evidence="1">
    <location>
        <begin position="137"/>
        <end position="241"/>
    </location>
</feature>
<feature type="compositionally biased region" description="Pro residues" evidence="1">
    <location>
        <begin position="171"/>
        <end position="186"/>
    </location>
</feature>
<sequence>MAERIALWGRDIDDDSSPDPDSGFAGYGHHDPITEPIPVVEDESCGYGNGYTDSNAYTAAEPQYVDDLTENADTQETAGAFSYAKPFLDRRPGSPADSLTFKPARTPWYRTRRGPIVLLAVVAVVVLLALIPLLLRSPGPQAPTNTPSTEPTPSSVQPTSTSDAPELTSQPAPPPPPPPPPPPAPDAPVYRPQYPSSGGGSGSQAPKPEIGVTRAPISVAPKPVTPPTSAEVGKHGSTSRW</sequence>
<evidence type="ECO:0000256" key="2">
    <source>
        <dbReference type="SAM" id="Phobius"/>
    </source>
</evidence>
<gene>
    <name evidence="3" type="ORF">MGALJ_15180</name>
</gene>
<keyword evidence="4" id="KW-1185">Reference proteome</keyword>
<feature type="compositionally biased region" description="Low complexity" evidence="1">
    <location>
        <begin position="143"/>
        <end position="162"/>
    </location>
</feature>
<evidence type="ECO:0000313" key="3">
    <source>
        <dbReference type="EMBL" id="BBY91849.1"/>
    </source>
</evidence>
<dbReference type="KEGG" id="mgau:MGALJ_15180"/>
<dbReference type="RefSeq" id="WP_163728048.1">
    <property type="nucleotide sequence ID" value="NZ_AP022601.1"/>
</dbReference>
<feature type="region of interest" description="Disordered" evidence="1">
    <location>
        <begin position="1"/>
        <end position="35"/>
    </location>
</feature>
<keyword evidence="2" id="KW-1133">Transmembrane helix</keyword>
<protein>
    <submittedName>
        <fullName evidence="3">Uncharacterized protein</fullName>
    </submittedName>
</protein>
<organism evidence="3 4">
    <name type="scientific">Mycobacterium gallinarum</name>
    <dbReference type="NCBI Taxonomy" id="39689"/>
    <lineage>
        <taxon>Bacteria</taxon>
        <taxon>Bacillati</taxon>
        <taxon>Actinomycetota</taxon>
        <taxon>Actinomycetes</taxon>
        <taxon>Mycobacteriales</taxon>
        <taxon>Mycobacteriaceae</taxon>
        <taxon>Mycobacterium</taxon>
    </lineage>
</organism>
<accession>A0A9W4B0H3</accession>
<dbReference type="Proteomes" id="UP000465785">
    <property type="component" value="Chromosome"/>
</dbReference>
<name>A0A9W4B0H3_9MYCO</name>
<dbReference type="AlphaFoldDB" id="A0A9W4B0H3"/>
<keyword evidence="2" id="KW-0812">Transmembrane</keyword>
<feature type="transmembrane region" description="Helical" evidence="2">
    <location>
        <begin position="116"/>
        <end position="135"/>
    </location>
</feature>
<proteinExistence type="predicted"/>
<keyword evidence="2" id="KW-0472">Membrane</keyword>